<accession>A0A1H9Q614</accession>
<keyword evidence="2" id="KW-1185">Reference proteome</keyword>
<dbReference type="PANTHER" id="PTHR43422:SF3">
    <property type="entry name" value="THIAMINE THIAZOLE SYNTHASE"/>
    <property type="match status" value="1"/>
</dbReference>
<reference evidence="2" key="1">
    <citation type="submission" date="2016-10" db="EMBL/GenBank/DDBJ databases">
        <authorList>
            <person name="Varghese N."/>
            <person name="Submissions S."/>
        </authorList>
    </citation>
    <scope>NUCLEOTIDE SEQUENCE [LARGE SCALE GENOMIC DNA]</scope>
    <source>
        <strain evidence="2">CGMCC 4.3525</strain>
    </source>
</reference>
<proteinExistence type="predicted"/>
<gene>
    <name evidence="1" type="ORF">SAMN05216188_112215</name>
</gene>
<dbReference type="Proteomes" id="UP000199352">
    <property type="component" value="Unassembled WGS sequence"/>
</dbReference>
<sequence>MVGSGIAGLLAARVLGESHDVVVLERDKLSDEPEYRPGVPQGRHVHGLLVRGGEVMEELFPGLRAELVAAGAPLADAGDMRILNPLGWLATTHTGLPLLSLSRPLLETRIRRRVTAEVLDDVHVTGLSFRGGDVDGVLTRDGRIAADLVVDASGRSSKLPAWLAQAGITAPEPEVVDSRTGYATRIYTAPQDFPVAYAESLSAPSISRGCAVMRIEGDRLMVTAQGAAGDHAPRDPEGYEEFLDSLRVPISELLAEAEPLTPVYLFARTASRRNAFEATANWPGGLVAVGDAVCAFNPVYGQGMTVAAMEALLFRRHDDFSAEGCRAFQREVAKTARGTWALSSNADRGWVEARRRGVLGWYLKKWQVGIVHDPDLFRRFVRVVHMVAPPVSLFNPVVFRRLAKYSRLGPRRARRPAGPNPR</sequence>
<protein>
    <submittedName>
        <fullName evidence="1">2-polyprenyl-6-methoxyphenol hydroxylase</fullName>
    </submittedName>
</protein>
<dbReference type="InterPro" id="IPR036188">
    <property type="entry name" value="FAD/NAD-bd_sf"/>
</dbReference>
<dbReference type="SUPFAM" id="SSF51905">
    <property type="entry name" value="FAD/NAD(P)-binding domain"/>
    <property type="match status" value="1"/>
</dbReference>
<evidence type="ECO:0000313" key="1">
    <source>
        <dbReference type="EMBL" id="SER55293.1"/>
    </source>
</evidence>
<name>A0A1H9Q614_9PSEU</name>
<dbReference type="Gene3D" id="3.50.50.60">
    <property type="entry name" value="FAD/NAD(P)-binding domain"/>
    <property type="match status" value="1"/>
</dbReference>
<dbReference type="EMBL" id="FOFR01000012">
    <property type="protein sequence ID" value="SER55293.1"/>
    <property type="molecule type" value="Genomic_DNA"/>
</dbReference>
<dbReference type="PANTHER" id="PTHR43422">
    <property type="entry name" value="THIAMINE THIAZOLE SYNTHASE"/>
    <property type="match status" value="1"/>
</dbReference>
<dbReference type="AlphaFoldDB" id="A0A1H9Q614"/>
<organism evidence="1 2">
    <name type="scientific">Lentzea xinjiangensis</name>
    <dbReference type="NCBI Taxonomy" id="402600"/>
    <lineage>
        <taxon>Bacteria</taxon>
        <taxon>Bacillati</taxon>
        <taxon>Actinomycetota</taxon>
        <taxon>Actinomycetes</taxon>
        <taxon>Pseudonocardiales</taxon>
        <taxon>Pseudonocardiaceae</taxon>
        <taxon>Lentzea</taxon>
    </lineage>
</organism>
<dbReference type="STRING" id="402600.SAMN05216188_112215"/>
<evidence type="ECO:0000313" key="2">
    <source>
        <dbReference type="Proteomes" id="UP000199352"/>
    </source>
</evidence>